<dbReference type="InterPro" id="IPR036052">
    <property type="entry name" value="TrpB-like_PALP_sf"/>
</dbReference>
<organism evidence="1 2">
    <name type="scientific">Stanieria cyanosphaera (strain ATCC 29371 / PCC 7437)</name>
    <dbReference type="NCBI Taxonomy" id="111780"/>
    <lineage>
        <taxon>Bacteria</taxon>
        <taxon>Bacillati</taxon>
        <taxon>Cyanobacteriota</taxon>
        <taxon>Cyanophyceae</taxon>
        <taxon>Pleurocapsales</taxon>
        <taxon>Dermocarpellaceae</taxon>
        <taxon>Stanieria</taxon>
    </lineage>
</organism>
<name>K9XPE9_STAC7</name>
<sequence length="72" mass="8072">MVVENPLKLVTYSSIEAATKRLQRQAHRTPVLTSTTVNTLVVSAPWDEVSPNVNQLTNAEVFFKNVDPDVKY</sequence>
<evidence type="ECO:0000313" key="1">
    <source>
        <dbReference type="EMBL" id="AFZ34490.1"/>
    </source>
</evidence>
<dbReference type="EMBL" id="CP003653">
    <property type="protein sequence ID" value="AFZ34490.1"/>
    <property type="molecule type" value="Genomic_DNA"/>
</dbReference>
<dbReference type="STRING" id="111780.Sta7437_0907"/>
<accession>K9XPE9</accession>
<keyword evidence="2" id="KW-1185">Reference proteome</keyword>
<reference evidence="2" key="1">
    <citation type="journal article" date="2013" name="Proc. Natl. Acad. Sci. U.S.A.">
        <title>Improving the coverage of the cyanobacterial phylum using diversity-driven genome sequencing.</title>
        <authorList>
            <person name="Shih P.M."/>
            <person name="Wu D."/>
            <person name="Latifi A."/>
            <person name="Axen S.D."/>
            <person name="Fewer D.P."/>
            <person name="Talla E."/>
            <person name="Calteau A."/>
            <person name="Cai F."/>
            <person name="Tandeau de Marsac N."/>
            <person name="Rippka R."/>
            <person name="Herdman M."/>
            <person name="Sivonen K."/>
            <person name="Coursin T."/>
            <person name="Laurent T."/>
            <person name="Goodwin L."/>
            <person name="Nolan M."/>
            <person name="Davenport K.W."/>
            <person name="Han C.S."/>
            <person name="Rubin E.M."/>
            <person name="Eisen J.A."/>
            <person name="Woyke T."/>
            <person name="Gugger M."/>
            <person name="Kerfeld C.A."/>
        </authorList>
    </citation>
    <scope>NUCLEOTIDE SEQUENCE [LARGE SCALE GENOMIC DNA]</scope>
    <source>
        <strain evidence="2">ATCC 29371 / PCC 7437</strain>
    </source>
</reference>
<dbReference type="AlphaFoldDB" id="K9XPE9"/>
<gene>
    <name evidence="1" type="ordered locus">Sta7437_0907</name>
</gene>
<dbReference type="Gene3D" id="3.40.50.1100">
    <property type="match status" value="1"/>
</dbReference>
<dbReference type="PATRIC" id="fig|111780.3.peg.947"/>
<dbReference type="Proteomes" id="UP000010473">
    <property type="component" value="Chromosome"/>
</dbReference>
<dbReference type="GO" id="GO:1901605">
    <property type="term" value="P:alpha-amino acid metabolic process"/>
    <property type="evidence" value="ECO:0007669"/>
    <property type="project" value="UniProtKB-ARBA"/>
</dbReference>
<proteinExistence type="predicted"/>
<dbReference type="HOGENOM" id="CLU_2720383_0_0_3"/>
<evidence type="ECO:0000313" key="2">
    <source>
        <dbReference type="Proteomes" id="UP000010473"/>
    </source>
</evidence>
<dbReference type="KEGG" id="scs:Sta7437_0907"/>
<protein>
    <submittedName>
        <fullName evidence="1">Uncharacterized protein</fullName>
    </submittedName>
</protein>